<dbReference type="Proteomes" id="UP000298327">
    <property type="component" value="Unassembled WGS sequence"/>
</dbReference>
<organism evidence="1 2">
    <name type="scientific">Dentipellis fragilis</name>
    <dbReference type="NCBI Taxonomy" id="205917"/>
    <lineage>
        <taxon>Eukaryota</taxon>
        <taxon>Fungi</taxon>
        <taxon>Dikarya</taxon>
        <taxon>Basidiomycota</taxon>
        <taxon>Agaricomycotina</taxon>
        <taxon>Agaricomycetes</taxon>
        <taxon>Russulales</taxon>
        <taxon>Hericiaceae</taxon>
        <taxon>Dentipellis</taxon>
    </lineage>
</organism>
<sequence>MPDTAKNCRSKSVGPSLGSLVRTFAPGSSGGISLLCNNRDSKSQVEAPRMSNFMSRSTLAVLKDIAEMFDFLPCIRVAAGIVLWIIEIQNVSERFGLEETSGSLHAYKQEISDLGDKWLELVERLNTVVNILREVRKNHQKFKSEADLPEDLNYDLHKLAEYVSFLRLCRSHEQSPTPCRKLQLIQEALRPYTTHQSAFWKRITYLLKRTVLIKEVEKCSRELDTCLQGFTVRILVFNEMGDGLVYPLTITRCAL</sequence>
<accession>A0A4Y9XR07</accession>
<dbReference type="EMBL" id="SEOQ01001355">
    <property type="protein sequence ID" value="TFY52192.1"/>
    <property type="molecule type" value="Genomic_DNA"/>
</dbReference>
<evidence type="ECO:0000313" key="2">
    <source>
        <dbReference type="Proteomes" id="UP000298327"/>
    </source>
</evidence>
<reference evidence="1 2" key="1">
    <citation type="submission" date="2019-02" db="EMBL/GenBank/DDBJ databases">
        <title>Genome sequencing of the rare red list fungi Dentipellis fragilis.</title>
        <authorList>
            <person name="Buettner E."/>
            <person name="Kellner H."/>
        </authorList>
    </citation>
    <scope>NUCLEOTIDE SEQUENCE [LARGE SCALE GENOMIC DNA]</scope>
    <source>
        <strain evidence="1 2">DSM 105465</strain>
    </source>
</reference>
<dbReference type="AlphaFoldDB" id="A0A4Y9XR07"/>
<name>A0A4Y9XR07_9AGAM</name>
<gene>
    <name evidence="1" type="ORF">EVG20_g10664</name>
</gene>
<evidence type="ECO:0000313" key="1">
    <source>
        <dbReference type="EMBL" id="TFY52192.1"/>
    </source>
</evidence>
<dbReference type="OrthoDB" id="431454at2759"/>
<proteinExistence type="predicted"/>
<protein>
    <submittedName>
        <fullName evidence="1">Uncharacterized protein</fullName>
    </submittedName>
</protein>
<comment type="caution">
    <text evidence="1">The sequence shown here is derived from an EMBL/GenBank/DDBJ whole genome shotgun (WGS) entry which is preliminary data.</text>
</comment>
<keyword evidence="2" id="KW-1185">Reference proteome</keyword>